<comment type="caution">
    <text evidence="3">The sequence shown here is derived from an EMBL/GenBank/DDBJ whole genome shotgun (WGS) entry which is preliminary data.</text>
</comment>
<gene>
    <name evidence="3" type="ORF">EDS130_LOCUS17344</name>
    <name evidence="2" type="ORF">XAT740_LOCUS14772</name>
</gene>
<keyword evidence="1" id="KW-0732">Signal</keyword>
<sequence length="151" mass="17377">MYSKTLFIVICFLTILCVELNYGAPTKKPTVKTTTKAPKTTIEAKPKLLGAHTPWDKNIKAKHKKIFDDYKKVISMKLQQTHNVSKAFNPKPEKFATQAVGGINYLYLVKLPINKYTVVSVHDVIWKKDHYGKEENVRVRPQTYELNDKNI</sequence>
<evidence type="ECO:0000256" key="1">
    <source>
        <dbReference type="SAM" id="SignalP"/>
    </source>
</evidence>
<protein>
    <recommendedName>
        <fullName evidence="6">Cystatin domain-containing protein</fullName>
    </recommendedName>
</protein>
<feature type="chain" id="PRO_5036225002" description="Cystatin domain-containing protein" evidence="1">
    <location>
        <begin position="24"/>
        <end position="151"/>
    </location>
</feature>
<dbReference type="OrthoDB" id="10035723at2759"/>
<keyword evidence="4" id="KW-1185">Reference proteome</keyword>
<dbReference type="Proteomes" id="UP000663852">
    <property type="component" value="Unassembled WGS sequence"/>
</dbReference>
<evidence type="ECO:0000313" key="4">
    <source>
        <dbReference type="Proteomes" id="UP000663828"/>
    </source>
</evidence>
<dbReference type="EMBL" id="CAJNOR010000895">
    <property type="protein sequence ID" value="CAF1031462.1"/>
    <property type="molecule type" value="Genomic_DNA"/>
</dbReference>
<reference evidence="3" key="1">
    <citation type="submission" date="2021-02" db="EMBL/GenBank/DDBJ databases">
        <authorList>
            <person name="Nowell W R."/>
        </authorList>
    </citation>
    <scope>NUCLEOTIDE SEQUENCE</scope>
</reference>
<name>A0A814KAR5_ADIRI</name>
<dbReference type="EMBL" id="CAJNOJ010000077">
    <property type="protein sequence ID" value="CAF1049317.1"/>
    <property type="molecule type" value="Genomic_DNA"/>
</dbReference>
<dbReference type="AlphaFoldDB" id="A0A814KAR5"/>
<evidence type="ECO:0000313" key="5">
    <source>
        <dbReference type="Proteomes" id="UP000663852"/>
    </source>
</evidence>
<evidence type="ECO:0000313" key="2">
    <source>
        <dbReference type="EMBL" id="CAF1031462.1"/>
    </source>
</evidence>
<evidence type="ECO:0008006" key="6">
    <source>
        <dbReference type="Google" id="ProtNLM"/>
    </source>
</evidence>
<accession>A0A814KAR5</accession>
<dbReference type="Proteomes" id="UP000663828">
    <property type="component" value="Unassembled WGS sequence"/>
</dbReference>
<proteinExistence type="predicted"/>
<evidence type="ECO:0000313" key="3">
    <source>
        <dbReference type="EMBL" id="CAF1049317.1"/>
    </source>
</evidence>
<feature type="signal peptide" evidence="1">
    <location>
        <begin position="1"/>
        <end position="23"/>
    </location>
</feature>
<organism evidence="3 5">
    <name type="scientific">Adineta ricciae</name>
    <name type="common">Rotifer</name>
    <dbReference type="NCBI Taxonomy" id="249248"/>
    <lineage>
        <taxon>Eukaryota</taxon>
        <taxon>Metazoa</taxon>
        <taxon>Spiralia</taxon>
        <taxon>Gnathifera</taxon>
        <taxon>Rotifera</taxon>
        <taxon>Eurotatoria</taxon>
        <taxon>Bdelloidea</taxon>
        <taxon>Adinetida</taxon>
        <taxon>Adinetidae</taxon>
        <taxon>Adineta</taxon>
    </lineage>
</organism>